<dbReference type="Pfam" id="PF06527">
    <property type="entry name" value="TniQ"/>
    <property type="match status" value="1"/>
</dbReference>
<feature type="domain" description="TniQ" evidence="1">
    <location>
        <begin position="23"/>
        <end position="110"/>
    </location>
</feature>
<evidence type="ECO:0000259" key="1">
    <source>
        <dbReference type="Pfam" id="PF06527"/>
    </source>
</evidence>
<dbReference type="AlphaFoldDB" id="A0A486XLV6"/>
<protein>
    <recommendedName>
        <fullName evidence="1">TniQ domain-containing protein</fullName>
    </recommendedName>
</protein>
<sequence length="354" mass="41029">MKPEQVAGQTEIRNSHFRMRALGLLESLLGLPPYELQKIALFRSNRTFSGGTTAVHRYGVDIPRSFIRYANEDNLESLPVCPECLKEEPYIRQVWHLKPYNACVKHRCELLHRCPDCQASINYIENQSITHCLCGFRLSEAAIKPAENANIVLAISLMGGDAKSTNILLNQTSFTHRLAALLWYQKRYEKSHSISFENAIEYFESWPENFYQELEAITLSAESRLIKLFNHTDFRFIYGELILHSRCLLPEDKEPHFIHSAVICYLQRLVNTHPKMKKPNVADMLMSIAETAVILETTHEQVYRLYQDGILTSSFRQKMAERVEPNKGVFFLRQVIEYKNSFGNERQGMYISAW</sequence>
<organism evidence="2">
    <name type="scientific">Rheinheimera sp. BAL341</name>
    <dbReference type="NCBI Taxonomy" id="1708203"/>
    <lineage>
        <taxon>Bacteria</taxon>
        <taxon>Pseudomonadati</taxon>
        <taxon>Pseudomonadota</taxon>
        <taxon>Gammaproteobacteria</taxon>
        <taxon>Chromatiales</taxon>
        <taxon>Chromatiaceae</taxon>
        <taxon>Rheinheimera</taxon>
    </lineage>
</organism>
<reference evidence="2" key="1">
    <citation type="submission" date="2019-04" db="EMBL/GenBank/DDBJ databases">
        <authorList>
            <person name="Brambilla D."/>
        </authorList>
    </citation>
    <scope>NUCLEOTIDE SEQUENCE</scope>
    <source>
        <strain evidence="2">BAL1</strain>
    </source>
</reference>
<gene>
    <name evidence="2" type="ORF">BAL341_946</name>
</gene>
<accession>A0A486XLV6</accession>
<dbReference type="InterPro" id="IPR009492">
    <property type="entry name" value="TniQ"/>
</dbReference>
<dbReference type="EMBL" id="CAAJGR010000073">
    <property type="protein sequence ID" value="VHO02701.1"/>
    <property type="molecule type" value="Genomic_DNA"/>
</dbReference>
<proteinExistence type="predicted"/>
<evidence type="ECO:0000313" key="2">
    <source>
        <dbReference type="EMBL" id="VHO02701.1"/>
    </source>
</evidence>
<name>A0A486XLV6_9GAMM</name>